<dbReference type="SUPFAM" id="SSF54768">
    <property type="entry name" value="dsRNA-binding domain-like"/>
    <property type="match status" value="1"/>
</dbReference>
<dbReference type="PROSITE" id="PS50137">
    <property type="entry name" value="DS_RBD"/>
    <property type="match status" value="1"/>
</dbReference>
<keyword evidence="5" id="KW-1185">Reference proteome</keyword>
<evidence type="ECO:0000256" key="2">
    <source>
        <dbReference type="SAM" id="MobiDB-lite"/>
    </source>
</evidence>
<evidence type="ECO:0000313" key="5">
    <source>
        <dbReference type="Proteomes" id="UP001219525"/>
    </source>
</evidence>
<dbReference type="Proteomes" id="UP001219525">
    <property type="component" value="Unassembled WGS sequence"/>
</dbReference>
<evidence type="ECO:0000313" key="4">
    <source>
        <dbReference type="EMBL" id="KAJ7204491.1"/>
    </source>
</evidence>
<keyword evidence="1" id="KW-0694">RNA-binding</keyword>
<dbReference type="EMBL" id="JARJCW010000047">
    <property type="protein sequence ID" value="KAJ7204491.1"/>
    <property type="molecule type" value="Genomic_DNA"/>
</dbReference>
<evidence type="ECO:0000259" key="3">
    <source>
        <dbReference type="PROSITE" id="PS50137"/>
    </source>
</evidence>
<dbReference type="AlphaFoldDB" id="A0AAD6V7C8"/>
<dbReference type="InterPro" id="IPR014720">
    <property type="entry name" value="dsRBD_dom"/>
</dbReference>
<dbReference type="Gene3D" id="3.30.160.20">
    <property type="match status" value="1"/>
</dbReference>
<feature type="domain" description="DRBM" evidence="3">
    <location>
        <begin position="6"/>
        <end position="73"/>
    </location>
</feature>
<protein>
    <recommendedName>
        <fullName evidence="3">DRBM domain-containing protein</fullName>
    </recommendedName>
</protein>
<evidence type="ECO:0000256" key="1">
    <source>
        <dbReference type="PROSITE-ProRule" id="PRU00266"/>
    </source>
</evidence>
<reference evidence="4" key="1">
    <citation type="submission" date="2023-03" db="EMBL/GenBank/DDBJ databases">
        <title>Massive genome expansion in bonnet fungi (Mycena s.s.) driven by repeated elements and novel gene families across ecological guilds.</title>
        <authorList>
            <consortium name="Lawrence Berkeley National Laboratory"/>
            <person name="Harder C.B."/>
            <person name="Miyauchi S."/>
            <person name="Viragh M."/>
            <person name="Kuo A."/>
            <person name="Thoen E."/>
            <person name="Andreopoulos B."/>
            <person name="Lu D."/>
            <person name="Skrede I."/>
            <person name="Drula E."/>
            <person name="Henrissat B."/>
            <person name="Morin E."/>
            <person name="Kohler A."/>
            <person name="Barry K."/>
            <person name="LaButti K."/>
            <person name="Morin E."/>
            <person name="Salamov A."/>
            <person name="Lipzen A."/>
            <person name="Mereny Z."/>
            <person name="Hegedus B."/>
            <person name="Baldrian P."/>
            <person name="Stursova M."/>
            <person name="Weitz H."/>
            <person name="Taylor A."/>
            <person name="Grigoriev I.V."/>
            <person name="Nagy L.G."/>
            <person name="Martin F."/>
            <person name="Kauserud H."/>
        </authorList>
    </citation>
    <scope>NUCLEOTIDE SEQUENCE</scope>
    <source>
        <strain evidence="4">9144</strain>
    </source>
</reference>
<organism evidence="4 5">
    <name type="scientific">Mycena pura</name>
    <dbReference type="NCBI Taxonomy" id="153505"/>
    <lineage>
        <taxon>Eukaryota</taxon>
        <taxon>Fungi</taxon>
        <taxon>Dikarya</taxon>
        <taxon>Basidiomycota</taxon>
        <taxon>Agaricomycotina</taxon>
        <taxon>Agaricomycetes</taxon>
        <taxon>Agaricomycetidae</taxon>
        <taxon>Agaricales</taxon>
        <taxon>Marasmiineae</taxon>
        <taxon>Mycenaceae</taxon>
        <taxon>Mycena</taxon>
    </lineage>
</organism>
<name>A0AAD6V7C8_9AGAR</name>
<feature type="region of interest" description="Disordered" evidence="2">
    <location>
        <begin position="1"/>
        <end position="30"/>
    </location>
</feature>
<proteinExistence type="predicted"/>
<gene>
    <name evidence="4" type="ORF">GGX14DRAFT_460674</name>
</gene>
<dbReference type="GO" id="GO:0003723">
    <property type="term" value="F:RNA binding"/>
    <property type="evidence" value="ECO:0007669"/>
    <property type="project" value="UniProtKB-UniRule"/>
</dbReference>
<comment type="caution">
    <text evidence="4">The sequence shown here is derived from an EMBL/GenBank/DDBJ whole genome shotgun (WGS) entry which is preliminary data.</text>
</comment>
<sequence>MSGGYHNRTELNNVAQRRGHSVQYADTRSGPQHNEIWDSIVYLNQYEYGRGRSTTKGGAREVAAGQALIAIAQGY</sequence>
<accession>A0AAD6V7C8</accession>
<dbReference type="Pfam" id="PF00035">
    <property type="entry name" value="dsrm"/>
    <property type="match status" value="1"/>
</dbReference>